<sequence length="101" mass="11286">MNIYAVSKVRLDEDGRVTGVEWGPVDIDARWQADPVVSDVAEVVAALQRGDRVVAMFETPEGLEPGRTFRVVTYDNGWETVALDGEPTYEHELHDMARVPD</sequence>
<proteinExistence type="predicted"/>
<dbReference type="EMBL" id="JABWMJ010000001">
    <property type="protein sequence ID" value="NUZ04410.1"/>
    <property type="molecule type" value="Genomic_DNA"/>
</dbReference>
<name>A0A7Y6NJN2_9BURK</name>
<dbReference type="AlphaFoldDB" id="A0A7Y6NJN2"/>
<comment type="caution">
    <text evidence="1">The sequence shown here is derived from an EMBL/GenBank/DDBJ whole genome shotgun (WGS) entry which is preliminary data.</text>
</comment>
<accession>A0A7Y6NJN2</accession>
<gene>
    <name evidence="1" type="ORF">HQN59_01410</name>
</gene>
<evidence type="ECO:0000313" key="2">
    <source>
        <dbReference type="Proteomes" id="UP000529637"/>
    </source>
</evidence>
<dbReference type="RefSeq" id="WP_176065335.1">
    <property type="nucleotide sequence ID" value="NZ_JABWMJ010000001.1"/>
</dbReference>
<dbReference type="Proteomes" id="UP000529637">
    <property type="component" value="Unassembled WGS sequence"/>
</dbReference>
<evidence type="ECO:0000313" key="1">
    <source>
        <dbReference type="EMBL" id="NUZ04410.1"/>
    </source>
</evidence>
<protein>
    <submittedName>
        <fullName evidence="1">Uncharacterized protein</fullName>
    </submittedName>
</protein>
<reference evidence="1 2" key="1">
    <citation type="submission" date="2020-06" db="EMBL/GenBank/DDBJ databases">
        <title>Schlegella sp. ID0723 isolated from air conditioner.</title>
        <authorList>
            <person name="Kim D.Y."/>
            <person name="Kim D.-U."/>
        </authorList>
    </citation>
    <scope>NUCLEOTIDE SEQUENCE [LARGE SCALE GENOMIC DNA]</scope>
    <source>
        <strain evidence="1 2">ID0723</strain>
    </source>
</reference>
<keyword evidence="2" id="KW-1185">Reference proteome</keyword>
<organism evidence="1 2">
    <name type="scientific">Piscinibacter koreensis</name>
    <dbReference type="NCBI Taxonomy" id="2742824"/>
    <lineage>
        <taxon>Bacteria</taxon>
        <taxon>Pseudomonadati</taxon>
        <taxon>Pseudomonadota</taxon>
        <taxon>Betaproteobacteria</taxon>
        <taxon>Burkholderiales</taxon>
        <taxon>Sphaerotilaceae</taxon>
        <taxon>Piscinibacter</taxon>
    </lineage>
</organism>